<accession>A0A8S5V392</accession>
<dbReference type="EMBL" id="BK016188">
    <property type="protein sequence ID" value="DAG01181.1"/>
    <property type="molecule type" value="Genomic_DNA"/>
</dbReference>
<reference evidence="1" key="1">
    <citation type="journal article" date="2021" name="Proc. Natl. Acad. Sci. U.S.A.">
        <title>A Catalog of Tens of Thousands of Viruses from Human Metagenomes Reveals Hidden Associations with Chronic Diseases.</title>
        <authorList>
            <person name="Tisza M.J."/>
            <person name="Buck C.B."/>
        </authorList>
    </citation>
    <scope>NUCLEOTIDE SEQUENCE</scope>
    <source>
        <strain evidence="1">Ctt0c4</strain>
    </source>
</reference>
<proteinExistence type="predicted"/>
<dbReference type="SUPFAM" id="SSF51161">
    <property type="entry name" value="Trimeric LpxA-like enzymes"/>
    <property type="match status" value="1"/>
</dbReference>
<dbReference type="GO" id="GO:0016740">
    <property type="term" value="F:transferase activity"/>
    <property type="evidence" value="ECO:0007669"/>
    <property type="project" value="UniProtKB-KW"/>
</dbReference>
<keyword evidence="1" id="KW-0808">Transferase</keyword>
<sequence>MSCKYDIIDEGGRKRVRALRHFTVQGRDVCPMELGGYVYDEKTLSQDGNCWIFSGSLEYPGVRVMDEAIVDMGNNLPKSNARPKATIISGNSRIMGAISFETGISEVAQTPAMFEQGTYNVVVGNVPIKTNASTRVRIPVPLFAGTVGKVAITSTAYEARLISLNEAGIITSATAWIVGGPAVTLTSTAPYILVVLRKVGETAMTPADVTAAGVTITRAREAMIRIFNSSIVPVYNGSVTLATSILRYEVIDPGNKPYQVSIQNSYLRIECDLNAVNIVRANADFIKVNYQIVITPNETHYISGTFRNTNINTPASVGIEVVSKGFFDVSDCPNFEYSTVTFPDLAAMNASGKTFYFKQCNMPVGSAIHYYDPKVNVWDNIDFTKASEHLGKTLLEQEQTILVSSNVEGMYRLYRNADDKVFGMLVQDYASVEHMGYGALGSSYDSVVYSDCVLDGVFNIIGCNVFGGTLGGASKVQSTVQDAVEINGNFRIEGNAQVVDTPLKGTGYIGDNAELKNGKVEGYIYMQDNAKYIPAKAENPSILKSVVMRDNSKVLKQRDVSNNHLKLRLYDNATINSIAFTDRGTLIMRGNSYTYCANTDITPLVNGTLEIKDDAKIDNAIVTVHGDVQIVGSFNLNAGSRTIYGKHVIASPDDVNKPELPPTKKTW</sequence>
<dbReference type="InterPro" id="IPR011004">
    <property type="entry name" value="Trimer_LpxA-like_sf"/>
</dbReference>
<name>A0A8S5V392_9CAUD</name>
<evidence type="ECO:0000313" key="1">
    <source>
        <dbReference type="EMBL" id="DAG01181.1"/>
    </source>
</evidence>
<organism evidence="1">
    <name type="scientific">Siphoviridae sp. ctt0c4</name>
    <dbReference type="NCBI Taxonomy" id="2825702"/>
    <lineage>
        <taxon>Viruses</taxon>
        <taxon>Duplodnaviria</taxon>
        <taxon>Heunggongvirae</taxon>
        <taxon>Uroviricota</taxon>
        <taxon>Caudoviricetes</taxon>
    </lineage>
</organism>
<protein>
    <submittedName>
        <fullName evidence="1">Putative transferase, nesg, ydcK, Structural Genomics.38A</fullName>
    </submittedName>
</protein>